<dbReference type="AlphaFoldDB" id="A0A5J4T9S7"/>
<dbReference type="Proteomes" id="UP000324800">
    <property type="component" value="Unassembled WGS sequence"/>
</dbReference>
<comment type="caution">
    <text evidence="1">The sequence shown here is derived from an EMBL/GenBank/DDBJ whole genome shotgun (WGS) entry which is preliminary data.</text>
</comment>
<evidence type="ECO:0000313" key="1">
    <source>
        <dbReference type="EMBL" id="KAA6354919.1"/>
    </source>
</evidence>
<evidence type="ECO:0000313" key="2">
    <source>
        <dbReference type="Proteomes" id="UP000324800"/>
    </source>
</evidence>
<organism evidence="1 2">
    <name type="scientific">Streblomastix strix</name>
    <dbReference type="NCBI Taxonomy" id="222440"/>
    <lineage>
        <taxon>Eukaryota</taxon>
        <taxon>Metamonada</taxon>
        <taxon>Preaxostyla</taxon>
        <taxon>Oxymonadida</taxon>
        <taxon>Streblomastigidae</taxon>
        <taxon>Streblomastix</taxon>
    </lineage>
</organism>
<name>A0A5J4T9S7_9EUKA</name>
<reference evidence="1 2" key="1">
    <citation type="submission" date="2019-03" db="EMBL/GenBank/DDBJ databases">
        <title>Single cell metagenomics reveals metabolic interactions within the superorganism composed of flagellate Streblomastix strix and complex community of Bacteroidetes bacteria on its surface.</title>
        <authorList>
            <person name="Treitli S.C."/>
            <person name="Kolisko M."/>
            <person name="Husnik F."/>
            <person name="Keeling P."/>
            <person name="Hampl V."/>
        </authorList>
    </citation>
    <scope>NUCLEOTIDE SEQUENCE [LARGE SCALE GENOMIC DNA]</scope>
    <source>
        <strain evidence="1">ST1C</strain>
    </source>
</reference>
<accession>A0A5J4T9S7</accession>
<protein>
    <submittedName>
        <fullName evidence="1">Uncharacterized protein</fullName>
    </submittedName>
</protein>
<dbReference type="EMBL" id="SNRW01035482">
    <property type="protein sequence ID" value="KAA6354919.1"/>
    <property type="molecule type" value="Genomic_DNA"/>
</dbReference>
<sequence>MGSMKTAEPIRGSSRKVDVNYCVVPIATEERSLIPILNDAIRPIGISYLQKQPLFDLTVATDQSMVFSRQRLIPTTDNSQIWIILFIGRYELTVIRI</sequence>
<proteinExistence type="predicted"/>
<gene>
    <name evidence="1" type="ORF">EZS28_049555</name>
</gene>